<feature type="domain" description="Peptidase M16 C-terminal" evidence="1">
    <location>
        <begin position="197"/>
        <end position="356"/>
    </location>
</feature>
<sequence>MPSGAPPSPTAPLLTLPGGLTVAFERRAGPGFAFDLRLPVGSAHDPRGLEGAGGLLEEWLFKGATTRAGRTLDARGLQDAFDDLGVRRGGGVGAEATRLSVSGLTADLPAALHLIGDVLTRPVLPEGELDVLTDLARQDLEGLQDSPTDLLAIEARRVAFPPPPGSPFAGFTHPASGTPDSLRHLTAAPLRAHLGRYGQTGAVLGVVADLDPADLLAHVTAALGDLRPGQNEPVPAAFQPGTQAHVTEEDAEQTHLSLTAPGVAPTHPDWLPWQIALTALSGGSASRLFHAVREERGLAYAVSASPVLLAGQGFLSVYAASTPARAPETLDVLHAELARLPLGLTAAEFQRARTGLTTSLVFSGESLRGRAGSLTRDVALFGRVRPLAELRAALNALTLDDINAFLAGYDPAAQLSTVTLGPDAARPARTVEAACA</sequence>
<dbReference type="PANTHER" id="PTHR11851">
    <property type="entry name" value="METALLOPROTEASE"/>
    <property type="match status" value="1"/>
</dbReference>
<dbReference type="EMBL" id="CP021081">
    <property type="protein sequence ID" value="ASN81784.1"/>
    <property type="molecule type" value="Genomic_DNA"/>
</dbReference>
<proteinExistence type="predicted"/>
<organism evidence="2 3">
    <name type="scientific">Deinococcus ficus</name>
    <dbReference type="NCBI Taxonomy" id="317577"/>
    <lineage>
        <taxon>Bacteria</taxon>
        <taxon>Thermotogati</taxon>
        <taxon>Deinococcota</taxon>
        <taxon>Deinococci</taxon>
        <taxon>Deinococcales</taxon>
        <taxon>Deinococcaceae</taxon>
        <taxon>Deinococcus</taxon>
    </lineage>
</organism>
<reference evidence="2 3" key="1">
    <citation type="submission" date="2017-05" db="EMBL/GenBank/DDBJ databases">
        <title>The complete genome sequence of Deinococcus ficus isolated from the rhizosphere of the Ficus religiosa L. in Taiwan.</title>
        <authorList>
            <person name="Wu K.-M."/>
            <person name="Liao T.-L."/>
            <person name="Liu Y.-M."/>
            <person name="Young C.-C."/>
            <person name="Tsai S.-F."/>
        </authorList>
    </citation>
    <scope>NUCLEOTIDE SEQUENCE [LARGE SCALE GENOMIC DNA]</scope>
    <source>
        <strain evidence="2 3">CC-FR2-10</strain>
    </source>
</reference>
<dbReference type="InterPro" id="IPR050361">
    <property type="entry name" value="MPP/UQCRC_Complex"/>
</dbReference>
<protein>
    <submittedName>
        <fullName evidence="2">Peptidase M16</fullName>
    </submittedName>
</protein>
<dbReference type="InterPro" id="IPR007863">
    <property type="entry name" value="Peptidase_M16_C"/>
</dbReference>
<dbReference type="AlphaFoldDB" id="A0A221SYR8"/>
<dbReference type="RefSeq" id="WP_051308254.1">
    <property type="nucleotide sequence ID" value="NZ_CP021081.1"/>
</dbReference>
<evidence type="ECO:0000259" key="1">
    <source>
        <dbReference type="Pfam" id="PF05193"/>
    </source>
</evidence>
<dbReference type="PANTHER" id="PTHR11851:SF219">
    <property type="entry name" value="HYPOTHETICAL ZINC PROTEASE"/>
    <property type="match status" value="1"/>
</dbReference>
<evidence type="ECO:0000313" key="2">
    <source>
        <dbReference type="EMBL" id="ASN81784.1"/>
    </source>
</evidence>
<keyword evidence="3" id="KW-1185">Reference proteome</keyword>
<dbReference type="STRING" id="317577.GCA_000419625_01325"/>
<name>A0A221SYR8_9DEIO</name>
<dbReference type="SUPFAM" id="SSF63411">
    <property type="entry name" value="LuxS/MPP-like metallohydrolase"/>
    <property type="match status" value="2"/>
</dbReference>
<gene>
    <name evidence="2" type="ORF">DFI_12990</name>
</gene>
<dbReference type="Proteomes" id="UP000259030">
    <property type="component" value="Chromosome"/>
</dbReference>
<accession>A0A221SYR8</accession>
<evidence type="ECO:0000313" key="3">
    <source>
        <dbReference type="Proteomes" id="UP000259030"/>
    </source>
</evidence>
<dbReference type="KEGG" id="dfc:DFI_12990"/>
<dbReference type="Gene3D" id="3.30.830.10">
    <property type="entry name" value="Metalloenzyme, LuxS/M16 peptidase-like"/>
    <property type="match status" value="2"/>
</dbReference>
<dbReference type="GO" id="GO:0046872">
    <property type="term" value="F:metal ion binding"/>
    <property type="evidence" value="ECO:0007669"/>
    <property type="project" value="InterPro"/>
</dbReference>
<dbReference type="Pfam" id="PF05193">
    <property type="entry name" value="Peptidase_M16_C"/>
    <property type="match status" value="1"/>
</dbReference>
<dbReference type="InterPro" id="IPR011249">
    <property type="entry name" value="Metalloenz_LuxS/M16"/>
</dbReference>